<evidence type="ECO:0000313" key="3">
    <source>
        <dbReference type="EMBL" id="EOA35116.1"/>
    </source>
</evidence>
<dbReference type="KEGG" id="crb:17894492"/>
<evidence type="ECO:0000256" key="1">
    <source>
        <dbReference type="SAM" id="Phobius"/>
    </source>
</evidence>
<dbReference type="STRING" id="81985.R0GHD7"/>
<dbReference type="SUPFAM" id="SSF53474">
    <property type="entry name" value="alpha/beta-Hydrolases"/>
    <property type="match status" value="1"/>
</dbReference>
<dbReference type="Pfam" id="PF12146">
    <property type="entry name" value="Hydrolase_4"/>
    <property type="match status" value="1"/>
</dbReference>
<protein>
    <recommendedName>
        <fullName evidence="2">Serine aminopeptidase S33 domain-containing protein</fullName>
    </recommendedName>
</protein>
<evidence type="ECO:0000259" key="2">
    <source>
        <dbReference type="Pfam" id="PF12146"/>
    </source>
</evidence>
<evidence type="ECO:0000313" key="4">
    <source>
        <dbReference type="Proteomes" id="UP000029121"/>
    </source>
</evidence>
<keyword evidence="1" id="KW-0472">Membrane</keyword>
<feature type="transmembrane region" description="Helical" evidence="1">
    <location>
        <begin position="92"/>
        <end position="112"/>
    </location>
</feature>
<name>R0GHD7_9BRAS</name>
<dbReference type="InterPro" id="IPR029058">
    <property type="entry name" value="AB_hydrolase_fold"/>
</dbReference>
<dbReference type="PRINTS" id="PR00111">
    <property type="entry name" value="ABHYDROLASE"/>
</dbReference>
<dbReference type="Proteomes" id="UP000029121">
    <property type="component" value="Unassembled WGS sequence"/>
</dbReference>
<dbReference type="AlphaFoldDB" id="R0GHD7"/>
<keyword evidence="1" id="KW-0812">Transmembrane</keyword>
<dbReference type="EMBL" id="KB870806">
    <property type="protein sequence ID" value="EOA35116.1"/>
    <property type="molecule type" value="Genomic_DNA"/>
</dbReference>
<dbReference type="eggNOG" id="KOG1455">
    <property type="taxonomic scope" value="Eukaryota"/>
</dbReference>
<dbReference type="Gene3D" id="3.40.50.1820">
    <property type="entry name" value="alpha/beta hydrolase"/>
    <property type="match status" value="1"/>
</dbReference>
<organism evidence="3 4">
    <name type="scientific">Capsella rubella</name>
    <dbReference type="NCBI Taxonomy" id="81985"/>
    <lineage>
        <taxon>Eukaryota</taxon>
        <taxon>Viridiplantae</taxon>
        <taxon>Streptophyta</taxon>
        <taxon>Embryophyta</taxon>
        <taxon>Tracheophyta</taxon>
        <taxon>Spermatophyta</taxon>
        <taxon>Magnoliopsida</taxon>
        <taxon>eudicotyledons</taxon>
        <taxon>Gunneridae</taxon>
        <taxon>Pentapetalae</taxon>
        <taxon>rosids</taxon>
        <taxon>malvids</taxon>
        <taxon>Brassicales</taxon>
        <taxon>Brassicaceae</taxon>
        <taxon>Camelineae</taxon>
        <taxon>Capsella</taxon>
    </lineage>
</organism>
<feature type="domain" description="Serine aminopeptidase S33" evidence="2">
    <location>
        <begin position="214"/>
        <end position="452"/>
    </location>
</feature>
<proteinExistence type="predicted"/>
<keyword evidence="1" id="KW-1133">Transmembrane helix</keyword>
<reference evidence="4" key="1">
    <citation type="journal article" date="2013" name="Nat. Genet.">
        <title>The Capsella rubella genome and the genomic consequences of rapid mating system evolution.</title>
        <authorList>
            <person name="Slotte T."/>
            <person name="Hazzouri K.M."/>
            <person name="Agren J.A."/>
            <person name="Koenig D."/>
            <person name="Maumus F."/>
            <person name="Guo Y.L."/>
            <person name="Steige K."/>
            <person name="Platts A.E."/>
            <person name="Escobar J.S."/>
            <person name="Newman L.K."/>
            <person name="Wang W."/>
            <person name="Mandakova T."/>
            <person name="Vello E."/>
            <person name="Smith L.M."/>
            <person name="Henz S.R."/>
            <person name="Steffen J."/>
            <person name="Takuno S."/>
            <person name="Brandvain Y."/>
            <person name="Coop G."/>
            <person name="Andolfatto P."/>
            <person name="Hu T.T."/>
            <person name="Blanchette M."/>
            <person name="Clark R.M."/>
            <person name="Quesneville H."/>
            <person name="Nordborg M."/>
            <person name="Gaut B.S."/>
            <person name="Lysak M.A."/>
            <person name="Jenkins J."/>
            <person name="Grimwood J."/>
            <person name="Chapman J."/>
            <person name="Prochnik S."/>
            <person name="Shu S."/>
            <person name="Rokhsar D."/>
            <person name="Schmutz J."/>
            <person name="Weigel D."/>
            <person name="Wright S.I."/>
        </authorList>
    </citation>
    <scope>NUCLEOTIDE SEQUENCE [LARGE SCALE GENOMIC DNA]</scope>
    <source>
        <strain evidence="4">cv. Monte Gargano</strain>
    </source>
</reference>
<accession>R0GHD7</accession>
<dbReference type="OrthoDB" id="2498029at2759"/>
<sequence>MICSSKGTILIARGENSNSTPRLGLTVSSTDYANRIPTRNNPISVKTFRRSSSPSMAVETMSMGSDSSTLILTSGASGRVRVLFSMRELKRLVTIIQSLILFLLLPFRVVVWRRRTGSTVVIRDDKQERKVWSPPQIVVRKRSSGGGESGVSVSPPSVPAAVVDEEVAVRRELAIRRVLEDEGGDGSSVRDYSLFTTKRGDTLFTQSWSPLSPNHRGLVVLLHGLNEHSGRYNDFAKQLNANGFKVYGIDWIGHGGSDGLHAYVPSLDYAVTDLKSFLDKVLTENPGLPCFCIGHSTGGAIILKAMLDPKIESRVSGIALTSPAVGVQPSHPIFTVLAPIMAFLLPRYQISAANKKGMPVSRDPAALVAKYSDPLVFTGSIRVKTGYEILRITAHLQQNLNKVKVPFLVMHGTDDTVTDPNATKKLYEEASSSDKSIKLYDGLLHDLLFEPEREIIAGEILDWLNQRV</sequence>
<dbReference type="InterPro" id="IPR051044">
    <property type="entry name" value="MAG_DAG_Lipase"/>
</dbReference>
<dbReference type="InterPro" id="IPR000073">
    <property type="entry name" value="AB_hydrolase_1"/>
</dbReference>
<dbReference type="FunFam" id="3.40.50.1820:FF:000111">
    <property type="entry name" value="Alpha/beta-Hydrolases superfamily protein"/>
    <property type="match status" value="1"/>
</dbReference>
<gene>
    <name evidence="3" type="ORF">CARUB_v10020236mg</name>
</gene>
<keyword evidence="4" id="KW-1185">Reference proteome</keyword>
<dbReference type="InterPro" id="IPR022742">
    <property type="entry name" value="Hydrolase_4"/>
</dbReference>
<dbReference type="PANTHER" id="PTHR11614">
    <property type="entry name" value="PHOSPHOLIPASE-RELATED"/>
    <property type="match status" value="1"/>
</dbReference>